<dbReference type="EMBL" id="BONG01000027">
    <property type="protein sequence ID" value="GIF90904.1"/>
    <property type="molecule type" value="Genomic_DNA"/>
</dbReference>
<feature type="region of interest" description="Disordered" evidence="1">
    <location>
        <begin position="1"/>
        <end position="65"/>
    </location>
</feature>
<organism evidence="2 3">
    <name type="scientific">Catellatospora chokoriensis</name>
    <dbReference type="NCBI Taxonomy" id="310353"/>
    <lineage>
        <taxon>Bacteria</taxon>
        <taxon>Bacillati</taxon>
        <taxon>Actinomycetota</taxon>
        <taxon>Actinomycetes</taxon>
        <taxon>Micromonosporales</taxon>
        <taxon>Micromonosporaceae</taxon>
        <taxon>Catellatospora</taxon>
    </lineage>
</organism>
<keyword evidence="3" id="KW-1185">Reference proteome</keyword>
<reference evidence="2 3" key="1">
    <citation type="submission" date="2021-01" db="EMBL/GenBank/DDBJ databases">
        <title>Whole genome shotgun sequence of Catellatospora chokoriensis NBRC 107358.</title>
        <authorList>
            <person name="Komaki H."/>
            <person name="Tamura T."/>
        </authorList>
    </citation>
    <scope>NUCLEOTIDE SEQUENCE [LARGE SCALE GENOMIC DNA]</scope>
    <source>
        <strain evidence="2 3">NBRC 107358</strain>
    </source>
</reference>
<dbReference type="AlphaFoldDB" id="A0A8J3K7H6"/>
<feature type="compositionally biased region" description="Polar residues" evidence="1">
    <location>
        <begin position="36"/>
        <end position="53"/>
    </location>
</feature>
<proteinExistence type="predicted"/>
<protein>
    <submittedName>
        <fullName evidence="2">Uncharacterized protein</fullName>
    </submittedName>
</protein>
<gene>
    <name evidence="2" type="ORF">Cch02nite_43480</name>
</gene>
<dbReference type="Proteomes" id="UP000619293">
    <property type="component" value="Unassembled WGS sequence"/>
</dbReference>
<name>A0A8J3K7H6_9ACTN</name>
<accession>A0A8J3K7H6</accession>
<evidence type="ECO:0000256" key="1">
    <source>
        <dbReference type="SAM" id="MobiDB-lite"/>
    </source>
</evidence>
<evidence type="ECO:0000313" key="3">
    <source>
        <dbReference type="Proteomes" id="UP000619293"/>
    </source>
</evidence>
<comment type="caution">
    <text evidence="2">The sequence shown here is derived from an EMBL/GenBank/DDBJ whole genome shotgun (WGS) entry which is preliminary data.</text>
</comment>
<dbReference type="RefSeq" id="WP_120320011.1">
    <property type="nucleotide sequence ID" value="NZ_BAAALB010000035.1"/>
</dbReference>
<sequence length="65" mass="7288">MREDHSSENPAADETAEEVEQQPMNRAERRAKGKKTQQQAYGKQAVTPKSSQGHGPRLWANRRAG</sequence>
<evidence type="ECO:0000313" key="2">
    <source>
        <dbReference type="EMBL" id="GIF90904.1"/>
    </source>
</evidence>